<dbReference type="PANTHER" id="PTHR46709">
    <property type="entry name" value="PROTEIN CBG23488-RELATED"/>
    <property type="match status" value="1"/>
</dbReference>
<dbReference type="Gene3D" id="1.20.1070.10">
    <property type="entry name" value="Rhodopsin 7-helix transmembrane proteins"/>
    <property type="match status" value="1"/>
</dbReference>
<feature type="transmembrane region" description="Helical" evidence="5">
    <location>
        <begin position="261"/>
        <end position="283"/>
    </location>
</feature>
<keyword evidence="2 5" id="KW-0812">Transmembrane</keyword>
<feature type="domain" description="G-protein coupled receptors family 1 profile" evidence="6">
    <location>
        <begin position="43"/>
        <end position="327"/>
    </location>
</feature>
<evidence type="ECO:0000313" key="8">
    <source>
        <dbReference type="Proteomes" id="UP000053676"/>
    </source>
</evidence>
<evidence type="ECO:0000256" key="4">
    <source>
        <dbReference type="ARBA" id="ARBA00023136"/>
    </source>
</evidence>
<feature type="transmembrane region" description="Helical" evidence="5">
    <location>
        <begin position="198"/>
        <end position="219"/>
    </location>
</feature>
<organism evidence="7 8">
    <name type="scientific">Necator americanus</name>
    <name type="common">Human hookworm</name>
    <dbReference type="NCBI Taxonomy" id="51031"/>
    <lineage>
        <taxon>Eukaryota</taxon>
        <taxon>Metazoa</taxon>
        <taxon>Ecdysozoa</taxon>
        <taxon>Nematoda</taxon>
        <taxon>Chromadorea</taxon>
        <taxon>Rhabditida</taxon>
        <taxon>Rhabditina</taxon>
        <taxon>Rhabditomorpha</taxon>
        <taxon>Strongyloidea</taxon>
        <taxon>Ancylostomatidae</taxon>
        <taxon>Bunostominae</taxon>
        <taxon>Necator</taxon>
    </lineage>
</organism>
<evidence type="ECO:0000256" key="3">
    <source>
        <dbReference type="ARBA" id="ARBA00022989"/>
    </source>
</evidence>
<accession>W2SMW8</accession>
<keyword evidence="8" id="KW-1185">Reference proteome</keyword>
<dbReference type="PANTHER" id="PTHR46709:SF15">
    <property type="entry name" value="G_PROTEIN_RECEP_F1_2 DOMAIN-CONTAINING PROTEIN"/>
    <property type="match status" value="1"/>
</dbReference>
<gene>
    <name evidence="7" type="ORF">NECAME_05022</name>
</gene>
<reference evidence="8" key="1">
    <citation type="journal article" date="2014" name="Nat. Genet.">
        <title>Genome of the human hookworm Necator americanus.</title>
        <authorList>
            <person name="Tang Y.T."/>
            <person name="Gao X."/>
            <person name="Rosa B.A."/>
            <person name="Abubucker S."/>
            <person name="Hallsworth-Pepin K."/>
            <person name="Martin J."/>
            <person name="Tyagi R."/>
            <person name="Heizer E."/>
            <person name="Zhang X."/>
            <person name="Bhonagiri-Palsikar V."/>
            <person name="Minx P."/>
            <person name="Warren W.C."/>
            <person name="Wang Q."/>
            <person name="Zhan B."/>
            <person name="Hotez P.J."/>
            <person name="Sternberg P.W."/>
            <person name="Dougall A."/>
            <person name="Gaze S.T."/>
            <person name="Mulvenna J."/>
            <person name="Sotillo J."/>
            <person name="Ranganathan S."/>
            <person name="Rabelo E.M."/>
            <person name="Wilson R.K."/>
            <person name="Felgner P.L."/>
            <person name="Bethony J."/>
            <person name="Hawdon J.M."/>
            <person name="Gasser R.B."/>
            <person name="Loukas A."/>
            <person name="Mitreva M."/>
        </authorList>
    </citation>
    <scope>NUCLEOTIDE SEQUENCE [LARGE SCALE GENOMIC DNA]</scope>
</reference>
<feature type="transmembrane region" description="Helical" evidence="5">
    <location>
        <begin position="65"/>
        <end position="88"/>
    </location>
</feature>
<evidence type="ECO:0000313" key="7">
    <source>
        <dbReference type="EMBL" id="ETN70201.1"/>
    </source>
</evidence>
<dbReference type="SUPFAM" id="SSF81321">
    <property type="entry name" value="Family A G protein-coupled receptor-like"/>
    <property type="match status" value="1"/>
</dbReference>
<dbReference type="EMBL" id="KI669001">
    <property type="protein sequence ID" value="ETN70201.1"/>
    <property type="molecule type" value="Genomic_DNA"/>
</dbReference>
<evidence type="ECO:0000259" key="6">
    <source>
        <dbReference type="PROSITE" id="PS50262"/>
    </source>
</evidence>
<dbReference type="KEGG" id="nai:NECAME_05022"/>
<sequence length="366" mass="41365">MDDSTFGDSSNITDGPCDVDTHPNLRLAFISFGTVISMVGCACNLLLLFVFLVKSSSNPSQTFLAFLDFMLCFLFITCFGALTFSVTFRIEWLYMTVKTYNVHMLIASRMVQLCIPYILIANTAFRLASITGHSRLTRGQNLRVTVLLIAIIVVILRLPGFFFIEVVELENCDLFESRILSGKEMDPNIARMYTISDVFIQFLHLFVSFVILCVLNCVVVQKLRSSHRRARRQSSCPTVMHATKRNTAEEDERREHKRLRCAVKTTIVIISSYLACNSVNFVLYCIEIFNSSLTQDEDGNFNVFYVLASDLGTNLFVLSSTIRIFVYYKYNPEIRVQIQGVTAVNCLLGAKKKDSGKNEPLIAVSL</sequence>
<dbReference type="Proteomes" id="UP000053676">
    <property type="component" value="Unassembled WGS sequence"/>
</dbReference>
<protein>
    <recommendedName>
        <fullName evidence="6">G-protein coupled receptors family 1 profile domain-containing protein</fullName>
    </recommendedName>
</protein>
<dbReference type="PROSITE" id="PS50262">
    <property type="entry name" value="G_PROTEIN_RECEP_F1_2"/>
    <property type="match status" value="1"/>
</dbReference>
<keyword evidence="3 5" id="KW-1133">Transmembrane helix</keyword>
<dbReference type="OMA" id="TIRIFVY"/>
<feature type="transmembrane region" description="Helical" evidence="5">
    <location>
        <begin position="142"/>
        <end position="164"/>
    </location>
</feature>
<comment type="subcellular location">
    <subcellularLocation>
        <location evidence="1">Membrane</location>
    </subcellularLocation>
</comment>
<dbReference type="GO" id="GO:0016020">
    <property type="term" value="C:membrane"/>
    <property type="evidence" value="ECO:0007669"/>
    <property type="project" value="UniProtKB-SubCell"/>
</dbReference>
<feature type="transmembrane region" description="Helical" evidence="5">
    <location>
        <begin position="303"/>
        <end position="326"/>
    </location>
</feature>
<dbReference type="AlphaFoldDB" id="W2SMW8"/>
<dbReference type="OrthoDB" id="5870289at2759"/>
<feature type="transmembrane region" description="Helical" evidence="5">
    <location>
        <begin position="100"/>
        <end position="121"/>
    </location>
</feature>
<dbReference type="InterPro" id="IPR017452">
    <property type="entry name" value="GPCR_Rhodpsn_7TM"/>
</dbReference>
<evidence type="ECO:0000256" key="1">
    <source>
        <dbReference type="ARBA" id="ARBA00004370"/>
    </source>
</evidence>
<evidence type="ECO:0000256" key="5">
    <source>
        <dbReference type="SAM" id="Phobius"/>
    </source>
</evidence>
<proteinExistence type="predicted"/>
<name>W2SMW8_NECAM</name>
<keyword evidence="4 5" id="KW-0472">Membrane</keyword>
<feature type="transmembrane region" description="Helical" evidence="5">
    <location>
        <begin position="28"/>
        <end position="53"/>
    </location>
</feature>
<evidence type="ECO:0000256" key="2">
    <source>
        <dbReference type="ARBA" id="ARBA00022692"/>
    </source>
</evidence>